<feature type="transmembrane region" description="Helical" evidence="1">
    <location>
        <begin position="7"/>
        <end position="25"/>
    </location>
</feature>
<dbReference type="SUPFAM" id="SSF56601">
    <property type="entry name" value="beta-lactamase/transpeptidase-like"/>
    <property type="match status" value="1"/>
</dbReference>
<dbReference type="PANTHER" id="PTHR46825:SF9">
    <property type="entry name" value="BETA-LACTAMASE-RELATED DOMAIN-CONTAINING PROTEIN"/>
    <property type="match status" value="1"/>
</dbReference>
<dbReference type="Proteomes" id="UP000064893">
    <property type="component" value="Chromosome"/>
</dbReference>
<reference evidence="3 4" key="1">
    <citation type="submission" date="2015-11" db="EMBL/GenBank/DDBJ databases">
        <title>Description and complete genome sequence of a novel strain predominating in hypersaline microbial mats and representing a new family of the Bacteriodetes phylum.</title>
        <authorList>
            <person name="Spring S."/>
            <person name="Bunk B."/>
            <person name="Sproer C."/>
            <person name="Klenk H.-P."/>
        </authorList>
    </citation>
    <scope>NUCLEOTIDE SEQUENCE [LARGE SCALE GENOMIC DNA]</scope>
    <source>
        <strain evidence="3 4">L21-Spi-D4</strain>
    </source>
</reference>
<dbReference type="RefSeq" id="WP_057952246.1">
    <property type="nucleotide sequence ID" value="NZ_CP013118.1"/>
</dbReference>
<evidence type="ECO:0000256" key="1">
    <source>
        <dbReference type="SAM" id="Phobius"/>
    </source>
</evidence>
<dbReference type="InterPro" id="IPR050491">
    <property type="entry name" value="AmpC-like"/>
</dbReference>
<dbReference type="Pfam" id="PF00144">
    <property type="entry name" value="Beta-lactamase"/>
    <property type="match status" value="1"/>
</dbReference>
<keyword evidence="1" id="KW-0472">Membrane</keyword>
<dbReference type="EMBL" id="CP013118">
    <property type="protein sequence ID" value="ALO14730.1"/>
    <property type="molecule type" value="Genomic_DNA"/>
</dbReference>
<dbReference type="KEGG" id="blq:L21SP5_01064"/>
<evidence type="ECO:0000313" key="3">
    <source>
        <dbReference type="EMBL" id="ALO14730.1"/>
    </source>
</evidence>
<evidence type="ECO:0000313" key="4">
    <source>
        <dbReference type="Proteomes" id="UP000064893"/>
    </source>
</evidence>
<evidence type="ECO:0000259" key="2">
    <source>
        <dbReference type="Pfam" id="PF00144"/>
    </source>
</evidence>
<organism evidence="3 4">
    <name type="scientific">Salinivirga cyanobacteriivorans</name>
    <dbReference type="NCBI Taxonomy" id="1307839"/>
    <lineage>
        <taxon>Bacteria</taxon>
        <taxon>Pseudomonadati</taxon>
        <taxon>Bacteroidota</taxon>
        <taxon>Bacteroidia</taxon>
        <taxon>Bacteroidales</taxon>
        <taxon>Salinivirgaceae</taxon>
        <taxon>Salinivirga</taxon>
    </lineage>
</organism>
<dbReference type="OrthoDB" id="9793489at2"/>
<keyword evidence="1" id="KW-0812">Transmembrane</keyword>
<protein>
    <submittedName>
        <fullName evidence="3">Penicillin-binding protein E</fullName>
    </submittedName>
</protein>
<proteinExistence type="predicted"/>
<keyword evidence="1" id="KW-1133">Transmembrane helix</keyword>
<dbReference type="STRING" id="1307839.L21SP5_01064"/>
<dbReference type="Gene3D" id="3.40.710.10">
    <property type="entry name" value="DD-peptidase/beta-lactamase superfamily"/>
    <property type="match status" value="1"/>
</dbReference>
<sequence>MKNIGKAEIIFLILTLGAVILFISLEKRHFTNIQPPKMPKVTPDTIWHQHLRSDLDRVLIKKNKFGFNGALMVGWDNEIIYEGYVGYEDYANHDSITAATRFQIGSVSKQFTAVAILQLYANGQLHLDDSIGKYFPDLPYQGFTIHHLLVHRSGLSNYIYFIDKIVEDKGKTYTNEDIIRLWKEHEPLPYYPPNRRFDYSNSGYMLLASIIEKVSGMSYPEYMHKNIFEPLGMDDTFVYIAGQNDTLPHLAEGYKYHWKVVTEAYLNGTYGDKGIYATARDLFKWDQGLYSKTILPTDTLQKAFKPMGKPKHFKHNYGYGWRIFEHKGKKIYYHAGWWQGFKTLLIRVPEYKLTIIVMKNIKTGAMFSRHELLRIIIDRYLAAPLEALIPDLPQFQQCYIPIELS</sequence>
<feature type="domain" description="Beta-lactamase-related" evidence="2">
    <location>
        <begin position="70"/>
        <end position="367"/>
    </location>
</feature>
<dbReference type="AlphaFoldDB" id="A0A0S2HXD5"/>
<dbReference type="InterPro" id="IPR012338">
    <property type="entry name" value="Beta-lactam/transpept-like"/>
</dbReference>
<name>A0A0S2HXD5_9BACT</name>
<dbReference type="PANTHER" id="PTHR46825">
    <property type="entry name" value="D-ALANYL-D-ALANINE-CARBOXYPEPTIDASE/ENDOPEPTIDASE AMPH"/>
    <property type="match status" value="1"/>
</dbReference>
<keyword evidence="4" id="KW-1185">Reference proteome</keyword>
<dbReference type="InterPro" id="IPR001466">
    <property type="entry name" value="Beta-lactam-related"/>
</dbReference>
<gene>
    <name evidence="3" type="primary">pbpE</name>
    <name evidence="3" type="ORF">L21SP5_01064</name>
</gene>
<accession>A0A0S2HXD5</accession>